<dbReference type="Pfam" id="PF00501">
    <property type="entry name" value="AMP-binding"/>
    <property type="match status" value="1"/>
</dbReference>
<dbReference type="InterPro" id="IPR042099">
    <property type="entry name" value="ANL_N_sf"/>
</dbReference>
<dbReference type="RefSeq" id="XP_047765278.1">
    <property type="nucleotide sequence ID" value="XM_047910037.1"/>
</dbReference>
<name>A0A9Q8PEF8_PASFU</name>
<accession>A0A9Q8PEF8</accession>
<dbReference type="PROSITE" id="PS00455">
    <property type="entry name" value="AMP_BINDING"/>
    <property type="match status" value="1"/>
</dbReference>
<protein>
    <submittedName>
        <fullName evidence="5">4-coumarate--CoA ligase 1</fullName>
    </submittedName>
</protein>
<dbReference type="OrthoDB" id="10253869at2759"/>
<sequence length="557" mass="61637">MTLGQQLSENHGGEPEPLPGSLWHWLSEAGSSNPNNLALVVDNKGKPTVTWTYAQLIDRVEKLASYFTAQNVVAGDTIFTFIDNTEADVWTLLFWTAVRIGAIFAPENPHTLGRPQETRKLIETLRPAVVVVQDFDGSRRYEEYGHEPKVRLLCNELSKAGTSSSWLPMHSIQDLQAATNPAPHHTRSSESTALVMNTSGSTSLPKSCPITTRAFVIQTRQYHSFHRSNYTPRTRTLTLAFCYRPICYLGCLNTWQRGGTVIFAGSNIDEQRTVEVVRKWKVTHAWFVPAMVNLLSAYHDEKQSRGQGLESLEFVLMSGDASALSTVEKAKAFLPDSCKFAPHWGMSEGAPLFGFTEEEPLHLDKDSKIVGAGRALHGSRLRVCKSNTTTPVPRRTQGEFHVSSDATITQYLENRNPEDFYNDEYGRWFKTGDVALMDESGVIYIIGRTKDIIVYKGRNIVPAVIEGCIKEGFPGVEAVCIGLDDEVYGAVPAVVVQELRVGKEDVAKVVVERLGAWAALAGGVYSLKDLGMDAWPMNSSNKIDKKGLVSAVLKARE</sequence>
<dbReference type="InterPro" id="IPR000873">
    <property type="entry name" value="AMP-dep_synth/lig_dom"/>
</dbReference>
<dbReference type="GO" id="GO:0006631">
    <property type="term" value="P:fatty acid metabolic process"/>
    <property type="evidence" value="ECO:0007669"/>
    <property type="project" value="TreeGrafter"/>
</dbReference>
<reference evidence="5" key="1">
    <citation type="submission" date="2021-12" db="EMBL/GenBank/DDBJ databases">
        <authorList>
            <person name="Zaccaron A."/>
            <person name="Stergiopoulos I."/>
        </authorList>
    </citation>
    <scope>NUCLEOTIDE SEQUENCE</scope>
    <source>
        <strain evidence="5">Race5_Kim</strain>
    </source>
</reference>
<evidence type="ECO:0000256" key="1">
    <source>
        <dbReference type="ARBA" id="ARBA00006432"/>
    </source>
</evidence>
<dbReference type="EMBL" id="CP090170">
    <property type="protein sequence ID" value="UJO20912.1"/>
    <property type="molecule type" value="Genomic_DNA"/>
</dbReference>
<feature type="domain" description="AMP-dependent synthetase/ligase" evidence="4">
    <location>
        <begin position="29"/>
        <end position="412"/>
    </location>
</feature>
<evidence type="ECO:0000256" key="2">
    <source>
        <dbReference type="ARBA" id="ARBA00022598"/>
    </source>
</evidence>
<comment type="similarity">
    <text evidence="1">Belongs to the ATP-dependent AMP-binding enzyme family.</text>
</comment>
<dbReference type="AlphaFoldDB" id="A0A9Q8PEF8"/>
<dbReference type="GO" id="GO:0031956">
    <property type="term" value="F:medium-chain fatty acid-CoA ligase activity"/>
    <property type="evidence" value="ECO:0007669"/>
    <property type="project" value="TreeGrafter"/>
</dbReference>
<evidence type="ECO:0000256" key="3">
    <source>
        <dbReference type="SAM" id="MobiDB-lite"/>
    </source>
</evidence>
<dbReference type="InterPro" id="IPR045851">
    <property type="entry name" value="AMP-bd_C_sf"/>
</dbReference>
<dbReference type="PANTHER" id="PTHR43201">
    <property type="entry name" value="ACYL-COA SYNTHETASE"/>
    <property type="match status" value="1"/>
</dbReference>
<evidence type="ECO:0000313" key="6">
    <source>
        <dbReference type="Proteomes" id="UP000756132"/>
    </source>
</evidence>
<proteinExistence type="inferred from homology"/>
<dbReference type="SUPFAM" id="SSF56801">
    <property type="entry name" value="Acetyl-CoA synthetase-like"/>
    <property type="match status" value="1"/>
</dbReference>
<dbReference type="KEGG" id="ffu:CLAFUR5_10889"/>
<organism evidence="5 6">
    <name type="scientific">Passalora fulva</name>
    <name type="common">Tomato leaf mold</name>
    <name type="synonym">Cladosporium fulvum</name>
    <dbReference type="NCBI Taxonomy" id="5499"/>
    <lineage>
        <taxon>Eukaryota</taxon>
        <taxon>Fungi</taxon>
        <taxon>Dikarya</taxon>
        <taxon>Ascomycota</taxon>
        <taxon>Pezizomycotina</taxon>
        <taxon>Dothideomycetes</taxon>
        <taxon>Dothideomycetidae</taxon>
        <taxon>Mycosphaerellales</taxon>
        <taxon>Mycosphaerellaceae</taxon>
        <taxon>Fulvia</taxon>
    </lineage>
</organism>
<evidence type="ECO:0000313" key="5">
    <source>
        <dbReference type="EMBL" id="UJO20912.1"/>
    </source>
</evidence>
<dbReference type="Proteomes" id="UP000756132">
    <property type="component" value="Chromosome 8"/>
</dbReference>
<dbReference type="Gene3D" id="3.30.300.30">
    <property type="match status" value="1"/>
</dbReference>
<dbReference type="PANTHER" id="PTHR43201:SF5">
    <property type="entry name" value="MEDIUM-CHAIN ACYL-COA LIGASE ACSF2, MITOCHONDRIAL"/>
    <property type="match status" value="1"/>
</dbReference>
<reference evidence="5" key="2">
    <citation type="journal article" date="2022" name="Microb. Genom.">
        <title>A chromosome-scale genome assembly of the tomato pathogen Cladosporium fulvum reveals a compartmentalized genome architecture and the presence of a dispensable chromosome.</title>
        <authorList>
            <person name="Zaccaron A.Z."/>
            <person name="Chen L.H."/>
            <person name="Samaras A."/>
            <person name="Stergiopoulos I."/>
        </authorList>
    </citation>
    <scope>NUCLEOTIDE SEQUENCE</scope>
    <source>
        <strain evidence="5">Race5_Kim</strain>
    </source>
</reference>
<gene>
    <name evidence="5" type="ORF">CLAFUR5_10889</name>
</gene>
<evidence type="ECO:0000259" key="4">
    <source>
        <dbReference type="Pfam" id="PF00501"/>
    </source>
</evidence>
<feature type="region of interest" description="Disordered" evidence="3">
    <location>
        <begin position="1"/>
        <end position="22"/>
    </location>
</feature>
<dbReference type="InterPro" id="IPR020845">
    <property type="entry name" value="AMP-binding_CS"/>
</dbReference>
<keyword evidence="6" id="KW-1185">Reference proteome</keyword>
<dbReference type="OMA" id="IGIPSPM"/>
<dbReference type="Gene3D" id="3.40.50.12780">
    <property type="entry name" value="N-terminal domain of ligase-like"/>
    <property type="match status" value="1"/>
</dbReference>
<keyword evidence="2 5" id="KW-0436">Ligase</keyword>
<dbReference type="GeneID" id="71990767"/>